<feature type="transmembrane region" description="Helical" evidence="6">
    <location>
        <begin position="55"/>
        <end position="79"/>
    </location>
</feature>
<dbReference type="RefSeq" id="XP_033520464.1">
    <property type="nucleotide sequence ID" value="XM_033672533.1"/>
</dbReference>
<evidence type="ECO:0000313" key="9">
    <source>
        <dbReference type="Proteomes" id="UP000799771"/>
    </source>
</evidence>
<dbReference type="InterPro" id="IPR020846">
    <property type="entry name" value="MFS_dom"/>
</dbReference>
<dbReference type="OrthoDB" id="6612291at2759"/>
<gene>
    <name evidence="8" type="ORF">P153DRAFT_425275</name>
</gene>
<dbReference type="InterPro" id="IPR005828">
    <property type="entry name" value="MFS_sugar_transport-like"/>
</dbReference>
<evidence type="ECO:0000256" key="3">
    <source>
        <dbReference type="ARBA" id="ARBA00022692"/>
    </source>
</evidence>
<dbReference type="Gene3D" id="1.20.1250.20">
    <property type="entry name" value="MFS general substrate transporter like domains"/>
    <property type="match status" value="1"/>
</dbReference>
<accession>A0A6A6A258</accession>
<organism evidence="8 9">
    <name type="scientific">Dothidotthia symphoricarpi CBS 119687</name>
    <dbReference type="NCBI Taxonomy" id="1392245"/>
    <lineage>
        <taxon>Eukaryota</taxon>
        <taxon>Fungi</taxon>
        <taxon>Dikarya</taxon>
        <taxon>Ascomycota</taxon>
        <taxon>Pezizomycotina</taxon>
        <taxon>Dothideomycetes</taxon>
        <taxon>Pleosporomycetidae</taxon>
        <taxon>Pleosporales</taxon>
        <taxon>Dothidotthiaceae</taxon>
        <taxon>Dothidotthia</taxon>
    </lineage>
</organism>
<proteinExistence type="inferred from homology"/>
<evidence type="ECO:0000256" key="1">
    <source>
        <dbReference type="ARBA" id="ARBA00004141"/>
    </source>
</evidence>
<evidence type="ECO:0000259" key="7">
    <source>
        <dbReference type="PROSITE" id="PS50850"/>
    </source>
</evidence>
<feature type="transmembrane region" description="Helical" evidence="6">
    <location>
        <begin position="167"/>
        <end position="189"/>
    </location>
</feature>
<feature type="transmembrane region" description="Helical" evidence="6">
    <location>
        <begin position="481"/>
        <end position="499"/>
    </location>
</feature>
<dbReference type="PANTHER" id="PTHR48022">
    <property type="entry name" value="PLASTIDIC GLUCOSE TRANSPORTER 4"/>
    <property type="match status" value="1"/>
</dbReference>
<keyword evidence="5 6" id="KW-0472">Membrane</keyword>
<keyword evidence="9" id="KW-1185">Reference proteome</keyword>
<feature type="transmembrane region" description="Helical" evidence="6">
    <location>
        <begin position="230"/>
        <end position="251"/>
    </location>
</feature>
<feature type="transmembrane region" description="Helical" evidence="6">
    <location>
        <begin position="349"/>
        <end position="373"/>
    </location>
</feature>
<dbReference type="GO" id="GO:0005351">
    <property type="term" value="F:carbohydrate:proton symporter activity"/>
    <property type="evidence" value="ECO:0007669"/>
    <property type="project" value="TreeGrafter"/>
</dbReference>
<keyword evidence="4 6" id="KW-1133">Transmembrane helix</keyword>
<feature type="transmembrane region" description="Helical" evidence="6">
    <location>
        <begin position="448"/>
        <end position="469"/>
    </location>
</feature>
<protein>
    <submittedName>
        <fullName evidence="8">MFS general substrate transporter</fullName>
    </submittedName>
</protein>
<comment type="subcellular location">
    <subcellularLocation>
        <location evidence="1">Membrane</location>
        <topology evidence="1">Multi-pass membrane protein</topology>
    </subcellularLocation>
</comment>
<evidence type="ECO:0000256" key="5">
    <source>
        <dbReference type="ARBA" id="ARBA00023136"/>
    </source>
</evidence>
<keyword evidence="3 6" id="KW-0812">Transmembrane</keyword>
<feature type="transmembrane region" description="Helical" evidence="6">
    <location>
        <begin position="380"/>
        <end position="404"/>
    </location>
</feature>
<evidence type="ECO:0000256" key="2">
    <source>
        <dbReference type="ARBA" id="ARBA00010992"/>
    </source>
</evidence>
<reference evidence="8" key="1">
    <citation type="journal article" date="2020" name="Stud. Mycol.">
        <title>101 Dothideomycetes genomes: a test case for predicting lifestyles and emergence of pathogens.</title>
        <authorList>
            <person name="Haridas S."/>
            <person name="Albert R."/>
            <person name="Binder M."/>
            <person name="Bloem J."/>
            <person name="Labutti K."/>
            <person name="Salamov A."/>
            <person name="Andreopoulos B."/>
            <person name="Baker S."/>
            <person name="Barry K."/>
            <person name="Bills G."/>
            <person name="Bluhm B."/>
            <person name="Cannon C."/>
            <person name="Castanera R."/>
            <person name="Culley D."/>
            <person name="Daum C."/>
            <person name="Ezra D."/>
            <person name="Gonzalez J."/>
            <person name="Henrissat B."/>
            <person name="Kuo A."/>
            <person name="Liang C."/>
            <person name="Lipzen A."/>
            <person name="Lutzoni F."/>
            <person name="Magnuson J."/>
            <person name="Mondo S."/>
            <person name="Nolan M."/>
            <person name="Ohm R."/>
            <person name="Pangilinan J."/>
            <person name="Park H.-J."/>
            <person name="Ramirez L."/>
            <person name="Alfaro M."/>
            <person name="Sun H."/>
            <person name="Tritt A."/>
            <person name="Yoshinaga Y."/>
            <person name="Zwiers L.-H."/>
            <person name="Turgeon B."/>
            <person name="Goodwin S."/>
            <person name="Spatafora J."/>
            <person name="Crous P."/>
            <person name="Grigoriev I."/>
        </authorList>
    </citation>
    <scope>NUCLEOTIDE SEQUENCE</scope>
    <source>
        <strain evidence="8">CBS 119687</strain>
    </source>
</reference>
<dbReference type="PANTHER" id="PTHR48022:SF41">
    <property type="entry name" value="MAJOR FACILITATOR SUPERFAMILY (MFS) PROFILE DOMAIN-CONTAINING PROTEIN"/>
    <property type="match status" value="1"/>
</dbReference>
<dbReference type="EMBL" id="ML977514">
    <property type="protein sequence ID" value="KAF2126072.1"/>
    <property type="molecule type" value="Genomic_DNA"/>
</dbReference>
<feature type="transmembrane region" description="Helical" evidence="6">
    <location>
        <begin position="99"/>
        <end position="123"/>
    </location>
</feature>
<sequence length="550" mass="60150">MAHSDTNSLVLKDDPSFVTTEQVSQVHSVSSGLPAGVDDDEQRSLWQNVKKYRKVTYVTFGLTSAILLYGYDNVVVGTVSAMPLFQKDFGEYFEADDKWILPATWLALWNVASPIGAMMGSLFGGWMQDRIGRRLALATSSFLSALAVAVMYISYLPADITGRRVAFLMGKFFQGGAIGAVMAACQTYMSEILPPALRGSGMAFFPVFTLLGQLAGALVIFGALNADNGYAIAFGSQWPFSFIPIVVAFLIPESPTWYVRKRKLDKAYKAQARLDPPGADTKAIVDKLLRDIEHEEQTSKATYAECFNKRNSRRTLIVMFANALPAVFGLQLLAKSSYFLQLINMKASISIIFLILGIVLGLIANCVSVWVVARVGRRTLVISTLLICAALWLSMGIANCFPIVPAVTWWTAISMMLTIVTAGVGVWPASFAIAAETSSLQLRAKTQGLGWFVSAFSAAAAGVALPYIFNPDSGNLRGKVGFTYVATCLLGAGVSWAVIPEMKGRSVLEIDCMFEEGVGAREFKNWRGEVSGMHFLRYMIIHIHRHFEYA</sequence>
<dbReference type="PROSITE" id="PS50850">
    <property type="entry name" value="MFS"/>
    <property type="match status" value="1"/>
</dbReference>
<dbReference type="AlphaFoldDB" id="A0A6A6A258"/>
<evidence type="ECO:0000313" key="8">
    <source>
        <dbReference type="EMBL" id="KAF2126072.1"/>
    </source>
</evidence>
<evidence type="ECO:0000256" key="6">
    <source>
        <dbReference type="SAM" id="Phobius"/>
    </source>
</evidence>
<evidence type="ECO:0000256" key="4">
    <source>
        <dbReference type="ARBA" id="ARBA00022989"/>
    </source>
</evidence>
<comment type="similarity">
    <text evidence="2">Belongs to the major facilitator superfamily. Sugar transporter (TC 2.A.1.1) family.</text>
</comment>
<dbReference type="GO" id="GO:0016020">
    <property type="term" value="C:membrane"/>
    <property type="evidence" value="ECO:0007669"/>
    <property type="project" value="UniProtKB-SubCell"/>
</dbReference>
<feature type="transmembrane region" description="Helical" evidence="6">
    <location>
        <begin position="135"/>
        <end position="155"/>
    </location>
</feature>
<dbReference type="Proteomes" id="UP000799771">
    <property type="component" value="Unassembled WGS sequence"/>
</dbReference>
<feature type="domain" description="Major facilitator superfamily (MFS) profile" evidence="7">
    <location>
        <begin position="58"/>
        <end position="503"/>
    </location>
</feature>
<feature type="transmembrane region" description="Helical" evidence="6">
    <location>
        <begin position="316"/>
        <end position="334"/>
    </location>
</feature>
<dbReference type="SUPFAM" id="SSF103473">
    <property type="entry name" value="MFS general substrate transporter"/>
    <property type="match status" value="1"/>
</dbReference>
<dbReference type="Pfam" id="PF00083">
    <property type="entry name" value="Sugar_tr"/>
    <property type="match status" value="1"/>
</dbReference>
<dbReference type="GeneID" id="54412965"/>
<name>A0A6A6A258_9PLEO</name>
<dbReference type="InterPro" id="IPR050360">
    <property type="entry name" value="MFS_Sugar_Transporters"/>
</dbReference>
<feature type="transmembrane region" description="Helical" evidence="6">
    <location>
        <begin position="410"/>
        <end position="436"/>
    </location>
</feature>
<dbReference type="InterPro" id="IPR036259">
    <property type="entry name" value="MFS_trans_sf"/>
</dbReference>
<feature type="transmembrane region" description="Helical" evidence="6">
    <location>
        <begin position="201"/>
        <end position="224"/>
    </location>
</feature>